<feature type="domain" description="HTH marR-type" evidence="8">
    <location>
        <begin position="10"/>
        <end position="140"/>
    </location>
</feature>
<dbReference type="Pfam" id="PF22381">
    <property type="entry name" value="Staph_reg_Sar_Rot"/>
    <property type="match status" value="1"/>
</dbReference>
<keyword evidence="2" id="KW-0805">Transcription regulation</keyword>
<dbReference type="InterPro" id="IPR055166">
    <property type="entry name" value="Transc_reg_Sar_Rot_HTH"/>
</dbReference>
<keyword evidence="10" id="KW-1185">Reference proteome</keyword>
<accession>A0ABS6VQC7</accession>
<keyword evidence="4" id="KW-0804">Transcription</keyword>
<comment type="caution">
    <text evidence="9">The sequence shown here is derived from an EMBL/GenBank/DDBJ whole genome shotgun (WGS) entry which is preliminary data.</text>
</comment>
<dbReference type="SMART" id="SM00347">
    <property type="entry name" value="HTH_MARR"/>
    <property type="match status" value="1"/>
</dbReference>
<comment type="subcellular location">
    <subcellularLocation>
        <location evidence="1">Cytoplasm</location>
    </subcellularLocation>
</comment>
<reference evidence="9" key="1">
    <citation type="submission" date="2021-07" db="EMBL/GenBank/DDBJ databases">
        <title>Zhongshania sp. CAU 1632 isolated from seawater.</title>
        <authorList>
            <person name="Kim W."/>
        </authorList>
    </citation>
    <scope>NUCLEOTIDE SEQUENCE</scope>
    <source>
        <strain evidence="9">CAU 1632</strain>
    </source>
</reference>
<dbReference type="PROSITE" id="PS50995">
    <property type="entry name" value="HTH_MARR_2"/>
    <property type="match status" value="1"/>
</dbReference>
<evidence type="ECO:0000313" key="10">
    <source>
        <dbReference type="Proteomes" id="UP001166291"/>
    </source>
</evidence>
<gene>
    <name evidence="9" type="ORF">KXJ70_07020</name>
</gene>
<evidence type="ECO:0000256" key="1">
    <source>
        <dbReference type="ARBA" id="ARBA00004496"/>
    </source>
</evidence>
<evidence type="ECO:0000256" key="7">
    <source>
        <dbReference type="ARBA" id="ARBA00047207"/>
    </source>
</evidence>
<name>A0ABS6VQC7_9GAMM</name>
<protein>
    <recommendedName>
        <fullName evidence="6">HTH-type transcriptional regulator SarZ</fullName>
    </recommendedName>
    <alternativeName>
        <fullName evidence="7">Staphylococcal accessory regulator Z</fullName>
    </alternativeName>
</protein>
<dbReference type="PANTHER" id="PTHR42756">
    <property type="entry name" value="TRANSCRIPTIONAL REGULATOR, MARR"/>
    <property type="match status" value="1"/>
</dbReference>
<comment type="similarity">
    <text evidence="5">Belongs to the SarZ family.</text>
</comment>
<dbReference type="InterPro" id="IPR000835">
    <property type="entry name" value="HTH_MarR-typ"/>
</dbReference>
<dbReference type="PANTHER" id="PTHR42756:SF1">
    <property type="entry name" value="TRANSCRIPTIONAL REPRESSOR OF EMRAB OPERON"/>
    <property type="match status" value="1"/>
</dbReference>
<dbReference type="Proteomes" id="UP001166291">
    <property type="component" value="Unassembled WGS sequence"/>
</dbReference>
<evidence type="ECO:0000256" key="5">
    <source>
        <dbReference type="ARBA" id="ARBA00046337"/>
    </source>
</evidence>
<dbReference type="RefSeq" id="WP_219042707.1">
    <property type="nucleotide sequence ID" value="NZ_JAHWDQ010000001.1"/>
</dbReference>
<evidence type="ECO:0000313" key="9">
    <source>
        <dbReference type="EMBL" id="MBW2940517.1"/>
    </source>
</evidence>
<proteinExistence type="inferred from homology"/>
<evidence type="ECO:0000256" key="6">
    <source>
        <dbReference type="ARBA" id="ARBA00047188"/>
    </source>
</evidence>
<evidence type="ECO:0000256" key="2">
    <source>
        <dbReference type="ARBA" id="ARBA00023015"/>
    </source>
</evidence>
<evidence type="ECO:0000256" key="4">
    <source>
        <dbReference type="ARBA" id="ARBA00023163"/>
    </source>
</evidence>
<keyword evidence="3" id="KW-0238">DNA-binding</keyword>
<organism evidence="9 10">
    <name type="scientific">Zhongshania aquimaris</name>
    <dbReference type="NCBI Taxonomy" id="2857107"/>
    <lineage>
        <taxon>Bacteria</taxon>
        <taxon>Pseudomonadati</taxon>
        <taxon>Pseudomonadota</taxon>
        <taxon>Gammaproteobacteria</taxon>
        <taxon>Cellvibrionales</taxon>
        <taxon>Spongiibacteraceae</taxon>
        <taxon>Zhongshania</taxon>
    </lineage>
</organism>
<evidence type="ECO:0000259" key="8">
    <source>
        <dbReference type="PROSITE" id="PS50995"/>
    </source>
</evidence>
<dbReference type="EMBL" id="JAHWDQ010000001">
    <property type="protein sequence ID" value="MBW2940517.1"/>
    <property type="molecule type" value="Genomic_DNA"/>
</dbReference>
<sequence>MTDIPALKLKNQICHSLYSATNALIRAYRPLLDELGLTYPQYLVMLALWDEDKVIIKDLVQRTRFDAGTLTPILKRLETKGLVSIAKATSDSRQKLLLLTATGKQLAEQAKQTPDNISCQIKMKPQDAQQLKALAEQLYSLIQNNLVSEISD</sequence>
<evidence type="ECO:0000256" key="3">
    <source>
        <dbReference type="ARBA" id="ARBA00023125"/>
    </source>
</evidence>